<gene>
    <name evidence="2" type="ORF">TEA_021560</name>
</gene>
<evidence type="ECO:0000313" key="2">
    <source>
        <dbReference type="EMBL" id="THG19939.1"/>
    </source>
</evidence>
<protein>
    <recommendedName>
        <fullName evidence="4">C2H2-type domain-containing protein</fullName>
    </recommendedName>
</protein>
<proteinExistence type="predicted"/>
<feature type="signal peptide" evidence="1">
    <location>
        <begin position="1"/>
        <end position="19"/>
    </location>
</feature>
<dbReference type="EMBL" id="SDRB02002199">
    <property type="protein sequence ID" value="THG19939.1"/>
    <property type="molecule type" value="Genomic_DNA"/>
</dbReference>
<evidence type="ECO:0008006" key="4">
    <source>
        <dbReference type="Google" id="ProtNLM"/>
    </source>
</evidence>
<dbReference type="AlphaFoldDB" id="A0A4S4ESX0"/>
<sequence>MLVYGRFFGGLELWVPVFGCCMGVQQLWGGIGEELESLQRGKVEFSLGGVPLVELRGVACSRSFNLENALGSHTKAKHKHSAGQYMDLKRELLSSDWKLYAQSIRGSNGGNKTDRNSFRTTYILQDSVTRLYRSGLFLVSIY</sequence>
<evidence type="ECO:0000313" key="3">
    <source>
        <dbReference type="Proteomes" id="UP000306102"/>
    </source>
</evidence>
<keyword evidence="1" id="KW-0732">Signal</keyword>
<name>A0A4S4ESX0_CAMSN</name>
<accession>A0A4S4ESX0</accession>
<dbReference type="Proteomes" id="UP000306102">
    <property type="component" value="Unassembled WGS sequence"/>
</dbReference>
<keyword evidence="3" id="KW-1185">Reference proteome</keyword>
<feature type="chain" id="PRO_5020291084" description="C2H2-type domain-containing protein" evidence="1">
    <location>
        <begin position="20"/>
        <end position="142"/>
    </location>
</feature>
<organism evidence="2 3">
    <name type="scientific">Camellia sinensis var. sinensis</name>
    <name type="common">China tea</name>
    <dbReference type="NCBI Taxonomy" id="542762"/>
    <lineage>
        <taxon>Eukaryota</taxon>
        <taxon>Viridiplantae</taxon>
        <taxon>Streptophyta</taxon>
        <taxon>Embryophyta</taxon>
        <taxon>Tracheophyta</taxon>
        <taxon>Spermatophyta</taxon>
        <taxon>Magnoliopsida</taxon>
        <taxon>eudicotyledons</taxon>
        <taxon>Gunneridae</taxon>
        <taxon>Pentapetalae</taxon>
        <taxon>asterids</taxon>
        <taxon>Ericales</taxon>
        <taxon>Theaceae</taxon>
        <taxon>Camellia</taxon>
    </lineage>
</organism>
<comment type="caution">
    <text evidence="2">The sequence shown here is derived from an EMBL/GenBank/DDBJ whole genome shotgun (WGS) entry which is preliminary data.</text>
</comment>
<evidence type="ECO:0000256" key="1">
    <source>
        <dbReference type="SAM" id="SignalP"/>
    </source>
</evidence>
<reference evidence="2 3" key="1">
    <citation type="journal article" date="2018" name="Proc. Natl. Acad. Sci. U.S.A.">
        <title>Draft genome sequence of Camellia sinensis var. sinensis provides insights into the evolution of the tea genome and tea quality.</title>
        <authorList>
            <person name="Wei C."/>
            <person name="Yang H."/>
            <person name="Wang S."/>
            <person name="Zhao J."/>
            <person name="Liu C."/>
            <person name="Gao L."/>
            <person name="Xia E."/>
            <person name="Lu Y."/>
            <person name="Tai Y."/>
            <person name="She G."/>
            <person name="Sun J."/>
            <person name="Cao H."/>
            <person name="Tong W."/>
            <person name="Gao Q."/>
            <person name="Li Y."/>
            <person name="Deng W."/>
            <person name="Jiang X."/>
            <person name="Wang W."/>
            <person name="Chen Q."/>
            <person name="Zhang S."/>
            <person name="Li H."/>
            <person name="Wu J."/>
            <person name="Wang P."/>
            <person name="Li P."/>
            <person name="Shi C."/>
            <person name="Zheng F."/>
            <person name="Jian J."/>
            <person name="Huang B."/>
            <person name="Shan D."/>
            <person name="Shi M."/>
            <person name="Fang C."/>
            <person name="Yue Y."/>
            <person name="Li F."/>
            <person name="Li D."/>
            <person name="Wei S."/>
            <person name="Han B."/>
            <person name="Jiang C."/>
            <person name="Yin Y."/>
            <person name="Xia T."/>
            <person name="Zhang Z."/>
            <person name="Bennetzen J.L."/>
            <person name="Zhao S."/>
            <person name="Wan X."/>
        </authorList>
    </citation>
    <scope>NUCLEOTIDE SEQUENCE [LARGE SCALE GENOMIC DNA]</scope>
    <source>
        <strain evidence="3">cv. Shuchazao</strain>
        <tissue evidence="2">Leaf</tissue>
    </source>
</reference>